<protein>
    <submittedName>
        <fullName evidence="7">ABC transporter substrate-binding protein</fullName>
    </submittedName>
</protein>
<feature type="chain" id="PRO_5037862075" evidence="5">
    <location>
        <begin position="24"/>
        <end position="525"/>
    </location>
</feature>
<evidence type="ECO:0000256" key="1">
    <source>
        <dbReference type="ARBA" id="ARBA00004418"/>
    </source>
</evidence>
<dbReference type="Pfam" id="PF00496">
    <property type="entry name" value="SBP_bac_5"/>
    <property type="match status" value="1"/>
</dbReference>
<keyword evidence="4 5" id="KW-0732">Signal</keyword>
<feature type="domain" description="Solute-binding protein family 5" evidence="6">
    <location>
        <begin position="67"/>
        <end position="438"/>
    </location>
</feature>
<dbReference type="PIRSF" id="PIRSF002741">
    <property type="entry name" value="MppA"/>
    <property type="match status" value="1"/>
</dbReference>
<evidence type="ECO:0000259" key="6">
    <source>
        <dbReference type="Pfam" id="PF00496"/>
    </source>
</evidence>
<comment type="caution">
    <text evidence="7">The sequence shown here is derived from an EMBL/GenBank/DDBJ whole genome shotgun (WGS) entry which is preliminary data.</text>
</comment>
<dbReference type="PANTHER" id="PTHR30290:SF9">
    <property type="entry name" value="OLIGOPEPTIDE-BINDING PROTEIN APPA"/>
    <property type="match status" value="1"/>
</dbReference>
<dbReference type="InterPro" id="IPR000914">
    <property type="entry name" value="SBP_5_dom"/>
</dbReference>
<dbReference type="Gene3D" id="3.10.105.10">
    <property type="entry name" value="Dipeptide-binding Protein, Domain 3"/>
    <property type="match status" value="1"/>
</dbReference>
<evidence type="ECO:0000256" key="5">
    <source>
        <dbReference type="SAM" id="SignalP"/>
    </source>
</evidence>
<dbReference type="GO" id="GO:0043190">
    <property type="term" value="C:ATP-binding cassette (ABC) transporter complex"/>
    <property type="evidence" value="ECO:0007669"/>
    <property type="project" value="InterPro"/>
</dbReference>
<keyword evidence="8" id="KW-1185">Reference proteome</keyword>
<comment type="similarity">
    <text evidence="2">Belongs to the bacterial solute-binding protein 5 family.</text>
</comment>
<evidence type="ECO:0000313" key="7">
    <source>
        <dbReference type="EMBL" id="GGJ32465.1"/>
    </source>
</evidence>
<dbReference type="InterPro" id="IPR030678">
    <property type="entry name" value="Peptide/Ni-bd"/>
</dbReference>
<proteinExistence type="inferred from homology"/>
<evidence type="ECO:0000256" key="4">
    <source>
        <dbReference type="ARBA" id="ARBA00022729"/>
    </source>
</evidence>
<dbReference type="EMBL" id="BMKW01000012">
    <property type="protein sequence ID" value="GGJ32465.1"/>
    <property type="molecule type" value="Genomic_DNA"/>
</dbReference>
<name>A0A917KYP4_9PROT</name>
<evidence type="ECO:0000256" key="2">
    <source>
        <dbReference type="ARBA" id="ARBA00005695"/>
    </source>
</evidence>
<dbReference type="InterPro" id="IPR039424">
    <property type="entry name" value="SBP_5"/>
</dbReference>
<gene>
    <name evidence="7" type="ORF">GCM10011320_45080</name>
</gene>
<evidence type="ECO:0000256" key="3">
    <source>
        <dbReference type="ARBA" id="ARBA00022448"/>
    </source>
</evidence>
<dbReference type="SUPFAM" id="SSF53850">
    <property type="entry name" value="Periplasmic binding protein-like II"/>
    <property type="match status" value="1"/>
</dbReference>
<dbReference type="Gene3D" id="3.90.76.10">
    <property type="entry name" value="Dipeptide-binding Protein, Domain 1"/>
    <property type="match status" value="1"/>
</dbReference>
<accession>A0A917KYP4</accession>
<dbReference type="GO" id="GO:0015833">
    <property type="term" value="P:peptide transport"/>
    <property type="evidence" value="ECO:0007669"/>
    <property type="project" value="TreeGrafter"/>
</dbReference>
<keyword evidence="3" id="KW-0813">Transport</keyword>
<dbReference type="PANTHER" id="PTHR30290">
    <property type="entry name" value="PERIPLASMIC BINDING COMPONENT OF ABC TRANSPORTER"/>
    <property type="match status" value="1"/>
</dbReference>
<dbReference type="CDD" id="cd08498">
    <property type="entry name" value="PBP2_NikA_DppA_OppA_like_2"/>
    <property type="match status" value="1"/>
</dbReference>
<dbReference type="GO" id="GO:0030288">
    <property type="term" value="C:outer membrane-bounded periplasmic space"/>
    <property type="evidence" value="ECO:0007669"/>
    <property type="project" value="UniProtKB-ARBA"/>
</dbReference>
<comment type="subcellular location">
    <subcellularLocation>
        <location evidence="1">Periplasm</location>
    </subcellularLocation>
</comment>
<sequence>MTRRTPYVAALGLAALLAAPAMAQTLTIGSAAPVTTIDPHFHNVGPNNALTMHIFDRLVERDGRARPHPSLAVSWRVVFDTVWEFKLREGVTWHDGRPFTADDVVFTFSRVPNVPNSPGGFQGFLRAITRVEVVDAHTLRLHTRAPHPLMPLDLASVSIISRHAGEGAATEDYNSGRAAIGTGPYRLVSYSSGDRIEMARNDAWFGPAQPWTRVNYRIVNNDAARTAAMLAGDLDLIEQVPTSDLARLRRDPRVTVTEIPSLRTVYMAPDYSRDGGTPLITDNAGQTLPVNPFKDARVRRALSMAINRDALVERVMEGAATSTAQWLPEGAFGYNAAVHPRPYDPDGAKRLLAEAGYPDGFRITMHTPNDRWPNDARLAQAVAQMWTRIGVRTQVDALPWTAFVPRRTRIEYAMQMAAWGSSTGEGSNFLINTLATNNRQRLTGANNNARFSGPVFDELAARGSATLDDERREAIWHEAVALYAEEEPLIQLIQYVNTWAARRGLTHEPRMDERTVAMGVRPTAQ</sequence>
<dbReference type="RefSeq" id="WP_188971025.1">
    <property type="nucleotide sequence ID" value="NZ_BMKW01000012.1"/>
</dbReference>
<reference evidence="7" key="1">
    <citation type="journal article" date="2014" name="Int. J. Syst. Evol. Microbiol.">
        <title>Complete genome sequence of Corynebacterium casei LMG S-19264T (=DSM 44701T), isolated from a smear-ripened cheese.</title>
        <authorList>
            <consortium name="US DOE Joint Genome Institute (JGI-PGF)"/>
            <person name="Walter F."/>
            <person name="Albersmeier A."/>
            <person name="Kalinowski J."/>
            <person name="Ruckert C."/>
        </authorList>
    </citation>
    <scope>NUCLEOTIDE SEQUENCE</scope>
    <source>
        <strain evidence="7">CGMCC 1.3617</strain>
    </source>
</reference>
<dbReference type="AlphaFoldDB" id="A0A917KYP4"/>
<dbReference type="Gene3D" id="3.40.190.10">
    <property type="entry name" value="Periplasmic binding protein-like II"/>
    <property type="match status" value="1"/>
</dbReference>
<reference evidence="7" key="2">
    <citation type="submission" date="2020-09" db="EMBL/GenBank/DDBJ databases">
        <authorList>
            <person name="Sun Q."/>
            <person name="Zhou Y."/>
        </authorList>
    </citation>
    <scope>NUCLEOTIDE SEQUENCE</scope>
    <source>
        <strain evidence="7">CGMCC 1.3617</strain>
    </source>
</reference>
<organism evidence="7 8">
    <name type="scientific">Neoroseomonas lacus</name>
    <dbReference type="NCBI Taxonomy" id="287609"/>
    <lineage>
        <taxon>Bacteria</taxon>
        <taxon>Pseudomonadati</taxon>
        <taxon>Pseudomonadota</taxon>
        <taxon>Alphaproteobacteria</taxon>
        <taxon>Acetobacterales</taxon>
        <taxon>Acetobacteraceae</taxon>
        <taxon>Neoroseomonas</taxon>
    </lineage>
</organism>
<feature type="signal peptide" evidence="5">
    <location>
        <begin position="1"/>
        <end position="23"/>
    </location>
</feature>
<dbReference type="GO" id="GO:1904680">
    <property type="term" value="F:peptide transmembrane transporter activity"/>
    <property type="evidence" value="ECO:0007669"/>
    <property type="project" value="TreeGrafter"/>
</dbReference>
<evidence type="ECO:0000313" key="8">
    <source>
        <dbReference type="Proteomes" id="UP000661507"/>
    </source>
</evidence>
<dbReference type="Proteomes" id="UP000661507">
    <property type="component" value="Unassembled WGS sequence"/>
</dbReference>